<dbReference type="InterPro" id="IPR051915">
    <property type="entry name" value="Cellulose_Degrad_GH3"/>
</dbReference>
<sequence>SRDPRLALNIPRVHFYAKLGIGSYFNSPFDATTAHGLWSAAEWHAVIDAIQAIYAEYDAIPIIYGIDTTHGANYVRDAALFPQPLAAASSFNLALARRMGEVEAKDSLWCRKRTQYISRQTAIRESACIILMLEVACLSAFGVSSADRRFRSPGTQRGSSKSRSLSVNGKHVR</sequence>
<feature type="compositionally biased region" description="Polar residues" evidence="7">
    <location>
        <begin position="153"/>
        <end position="167"/>
    </location>
</feature>
<evidence type="ECO:0000256" key="3">
    <source>
        <dbReference type="ARBA" id="ARBA00012744"/>
    </source>
</evidence>
<feature type="non-terminal residue" evidence="8">
    <location>
        <position position="1"/>
    </location>
</feature>
<dbReference type="OrthoDB" id="78976at2759"/>
<evidence type="ECO:0000313" key="8">
    <source>
        <dbReference type="EMBL" id="KAF0707940.1"/>
    </source>
</evidence>
<dbReference type="InterPro" id="IPR017853">
    <property type="entry name" value="GH"/>
</dbReference>
<keyword evidence="5" id="KW-0378">Hydrolase</keyword>
<keyword evidence="4" id="KW-0732">Signal</keyword>
<reference evidence="8" key="1">
    <citation type="submission" date="2019-06" db="EMBL/GenBank/DDBJ databases">
        <title>Genomics analysis of Aphanomyces spp. identifies a new class of oomycete effector associated with host adaptation.</title>
        <authorList>
            <person name="Gaulin E."/>
        </authorList>
    </citation>
    <scope>NUCLEOTIDE SEQUENCE</scope>
    <source>
        <strain evidence="8">CBS 578.67</strain>
    </source>
</reference>
<dbReference type="PANTHER" id="PTHR30620:SF16">
    <property type="entry name" value="LYSOSOMAL BETA GLUCOSIDASE"/>
    <property type="match status" value="1"/>
</dbReference>
<evidence type="ECO:0000256" key="7">
    <source>
        <dbReference type="SAM" id="MobiDB-lite"/>
    </source>
</evidence>
<dbReference type="EMBL" id="VJMH01002689">
    <property type="protein sequence ID" value="KAF0707940.1"/>
    <property type="molecule type" value="Genomic_DNA"/>
</dbReference>
<comment type="similarity">
    <text evidence="2">Belongs to the glycosyl hydrolase 3 family.</text>
</comment>
<evidence type="ECO:0000256" key="6">
    <source>
        <dbReference type="ARBA" id="ARBA00023295"/>
    </source>
</evidence>
<dbReference type="PANTHER" id="PTHR30620">
    <property type="entry name" value="PERIPLASMIC BETA-GLUCOSIDASE-RELATED"/>
    <property type="match status" value="1"/>
</dbReference>
<dbReference type="InterPro" id="IPR036962">
    <property type="entry name" value="Glyco_hydro_3_N_sf"/>
</dbReference>
<proteinExistence type="inferred from homology"/>
<evidence type="ECO:0000256" key="5">
    <source>
        <dbReference type="ARBA" id="ARBA00022801"/>
    </source>
</evidence>
<evidence type="ECO:0000256" key="1">
    <source>
        <dbReference type="ARBA" id="ARBA00000448"/>
    </source>
</evidence>
<feature type="region of interest" description="Disordered" evidence="7">
    <location>
        <begin position="149"/>
        <end position="173"/>
    </location>
</feature>
<protein>
    <recommendedName>
        <fullName evidence="3">beta-glucosidase</fullName>
        <ecNumber evidence="3">3.2.1.21</ecNumber>
    </recommendedName>
</protein>
<gene>
    <name evidence="8" type="ORF">As57867_006479</name>
</gene>
<dbReference type="AlphaFoldDB" id="A0A6A4ZAH3"/>
<comment type="caution">
    <text evidence="8">The sequence shown here is derived from an EMBL/GenBank/DDBJ whole genome shotgun (WGS) entry which is preliminary data.</text>
</comment>
<dbReference type="SUPFAM" id="SSF51445">
    <property type="entry name" value="(Trans)glycosidases"/>
    <property type="match status" value="1"/>
</dbReference>
<comment type="catalytic activity">
    <reaction evidence="1">
        <text>Hydrolysis of terminal, non-reducing beta-D-glucosyl residues with release of beta-D-glucose.</text>
        <dbReference type="EC" id="3.2.1.21"/>
    </reaction>
</comment>
<name>A0A6A4ZAH3_9STRA</name>
<organism evidence="8">
    <name type="scientific">Aphanomyces stellatus</name>
    <dbReference type="NCBI Taxonomy" id="120398"/>
    <lineage>
        <taxon>Eukaryota</taxon>
        <taxon>Sar</taxon>
        <taxon>Stramenopiles</taxon>
        <taxon>Oomycota</taxon>
        <taxon>Saprolegniomycetes</taxon>
        <taxon>Saprolegniales</taxon>
        <taxon>Verrucalvaceae</taxon>
        <taxon>Aphanomyces</taxon>
    </lineage>
</organism>
<dbReference type="GO" id="GO:0009251">
    <property type="term" value="P:glucan catabolic process"/>
    <property type="evidence" value="ECO:0007669"/>
    <property type="project" value="TreeGrafter"/>
</dbReference>
<dbReference type="EC" id="3.2.1.21" evidence="3"/>
<dbReference type="GO" id="GO:0008422">
    <property type="term" value="F:beta-glucosidase activity"/>
    <property type="evidence" value="ECO:0007669"/>
    <property type="project" value="UniProtKB-EC"/>
</dbReference>
<feature type="non-terminal residue" evidence="8">
    <location>
        <position position="173"/>
    </location>
</feature>
<evidence type="ECO:0000256" key="2">
    <source>
        <dbReference type="ARBA" id="ARBA00005336"/>
    </source>
</evidence>
<accession>A0A6A4ZAH3</accession>
<dbReference type="Gene3D" id="3.20.20.300">
    <property type="entry name" value="Glycoside hydrolase, family 3, N-terminal domain"/>
    <property type="match status" value="1"/>
</dbReference>
<evidence type="ECO:0000256" key="4">
    <source>
        <dbReference type="ARBA" id="ARBA00022729"/>
    </source>
</evidence>
<keyword evidence="6" id="KW-0326">Glycosidase</keyword>